<dbReference type="Proteomes" id="UP001164250">
    <property type="component" value="Chromosome 13"/>
</dbReference>
<keyword evidence="2" id="KW-1185">Reference proteome</keyword>
<protein>
    <submittedName>
        <fullName evidence="1">Uncharacterized protein</fullName>
    </submittedName>
</protein>
<dbReference type="EMBL" id="CM047909">
    <property type="protein sequence ID" value="KAJ0078575.1"/>
    <property type="molecule type" value="Genomic_DNA"/>
</dbReference>
<accession>A0ACC0ZTQ1</accession>
<organism evidence="1 2">
    <name type="scientific">Pistacia atlantica</name>
    <dbReference type="NCBI Taxonomy" id="434234"/>
    <lineage>
        <taxon>Eukaryota</taxon>
        <taxon>Viridiplantae</taxon>
        <taxon>Streptophyta</taxon>
        <taxon>Embryophyta</taxon>
        <taxon>Tracheophyta</taxon>
        <taxon>Spermatophyta</taxon>
        <taxon>Magnoliopsida</taxon>
        <taxon>eudicotyledons</taxon>
        <taxon>Gunneridae</taxon>
        <taxon>Pentapetalae</taxon>
        <taxon>rosids</taxon>
        <taxon>malvids</taxon>
        <taxon>Sapindales</taxon>
        <taxon>Anacardiaceae</taxon>
        <taxon>Pistacia</taxon>
    </lineage>
</organism>
<reference evidence="2" key="1">
    <citation type="journal article" date="2023" name="G3 (Bethesda)">
        <title>Genome assembly and association tests identify interacting loci associated with vigor, precocity, and sex in interspecific pistachio rootstocks.</title>
        <authorList>
            <person name="Palmer W."/>
            <person name="Jacygrad E."/>
            <person name="Sagayaradj S."/>
            <person name="Cavanaugh K."/>
            <person name="Han R."/>
            <person name="Bertier L."/>
            <person name="Beede B."/>
            <person name="Kafkas S."/>
            <person name="Golino D."/>
            <person name="Preece J."/>
            <person name="Michelmore R."/>
        </authorList>
    </citation>
    <scope>NUCLEOTIDE SEQUENCE [LARGE SCALE GENOMIC DNA]</scope>
</reference>
<evidence type="ECO:0000313" key="1">
    <source>
        <dbReference type="EMBL" id="KAJ0078575.1"/>
    </source>
</evidence>
<comment type="caution">
    <text evidence="1">The sequence shown here is derived from an EMBL/GenBank/DDBJ whole genome shotgun (WGS) entry which is preliminary data.</text>
</comment>
<name>A0ACC0ZTQ1_9ROSI</name>
<evidence type="ECO:0000313" key="2">
    <source>
        <dbReference type="Proteomes" id="UP001164250"/>
    </source>
</evidence>
<proteinExistence type="predicted"/>
<sequence>MASNISISHLFVCFFLFTIALLFTPLVALVERNLNSNLNMTKSFPRVNPCLNRPGHPGSSAKNKCW</sequence>
<gene>
    <name evidence="1" type="ORF">Patl1_23486</name>
</gene>